<protein>
    <submittedName>
        <fullName evidence="1">Uncharacterized protein</fullName>
    </submittedName>
</protein>
<feature type="non-terminal residue" evidence="1">
    <location>
        <position position="1"/>
    </location>
</feature>
<dbReference type="AlphaFoldDB" id="J9EA22"/>
<gene>
    <name evidence="1" type="ORF">WUBG_16870</name>
</gene>
<reference evidence="2" key="1">
    <citation type="submission" date="2012-08" db="EMBL/GenBank/DDBJ databases">
        <title>The Genome Sequence of Wuchereria bancrofti.</title>
        <authorList>
            <person name="Nutman T.B."/>
            <person name="Fink D.L."/>
            <person name="Russ C."/>
            <person name="Young S."/>
            <person name="Zeng Q."/>
            <person name="Koehrsen M."/>
            <person name="Alvarado L."/>
            <person name="Berlin A."/>
            <person name="Chapman S.B."/>
            <person name="Chen Z."/>
            <person name="Freedman E."/>
            <person name="Gellesch M."/>
            <person name="Goldberg J."/>
            <person name="Griggs A."/>
            <person name="Gujja S."/>
            <person name="Heilman E.R."/>
            <person name="Heiman D."/>
            <person name="Hepburn T."/>
            <person name="Howarth C."/>
            <person name="Jen D."/>
            <person name="Larson L."/>
            <person name="Lewis B."/>
            <person name="Mehta T."/>
            <person name="Park D."/>
            <person name="Pearson M."/>
            <person name="Roberts A."/>
            <person name="Saif S."/>
            <person name="Shea T."/>
            <person name="Shenoy N."/>
            <person name="Sisk P."/>
            <person name="Stolte C."/>
            <person name="Sykes S."/>
            <person name="Walk T."/>
            <person name="White J."/>
            <person name="Yandava C."/>
            <person name="Haas B."/>
            <person name="Henn M.R."/>
            <person name="Nusbaum C."/>
            <person name="Birren B."/>
        </authorList>
    </citation>
    <scope>NUCLEOTIDE SEQUENCE [LARGE SCALE GENOMIC DNA]</scope>
    <source>
        <strain evidence="2">NA</strain>
    </source>
</reference>
<organism evidence="1 2">
    <name type="scientific">Wuchereria bancrofti</name>
    <dbReference type="NCBI Taxonomy" id="6293"/>
    <lineage>
        <taxon>Eukaryota</taxon>
        <taxon>Metazoa</taxon>
        <taxon>Ecdysozoa</taxon>
        <taxon>Nematoda</taxon>
        <taxon>Chromadorea</taxon>
        <taxon>Rhabditida</taxon>
        <taxon>Spirurina</taxon>
        <taxon>Spiruromorpha</taxon>
        <taxon>Filarioidea</taxon>
        <taxon>Onchocercidae</taxon>
        <taxon>Wuchereria</taxon>
    </lineage>
</organism>
<evidence type="ECO:0000313" key="1">
    <source>
        <dbReference type="EMBL" id="EJW72224.1"/>
    </source>
</evidence>
<accession>J9EA22</accession>
<dbReference type="EMBL" id="ADBV01016636">
    <property type="protein sequence ID" value="EJW72224.1"/>
    <property type="molecule type" value="Genomic_DNA"/>
</dbReference>
<name>J9EA22_WUCBA</name>
<sequence>NNHFSTKEGDSYDEDEGRLMIDDAILDNTHSSQAGCAETSTKTTTYEKTIELTPSSEDGKFLLKPEFVL</sequence>
<evidence type="ECO:0000313" key="2">
    <source>
        <dbReference type="Proteomes" id="UP000004810"/>
    </source>
</evidence>
<proteinExistence type="predicted"/>
<dbReference type="Proteomes" id="UP000004810">
    <property type="component" value="Unassembled WGS sequence"/>
</dbReference>
<comment type="caution">
    <text evidence="1">The sequence shown here is derived from an EMBL/GenBank/DDBJ whole genome shotgun (WGS) entry which is preliminary data.</text>
</comment>